<dbReference type="SUPFAM" id="SSF51161">
    <property type="entry name" value="Trimeric LpxA-like enzymes"/>
    <property type="match status" value="1"/>
</dbReference>
<dbReference type="InterPro" id="IPR011004">
    <property type="entry name" value="Trimer_LpxA-like_sf"/>
</dbReference>
<name>A0A095ZQF2_9MICC</name>
<evidence type="ECO:0008006" key="4">
    <source>
        <dbReference type="Google" id="ProtNLM"/>
    </source>
</evidence>
<evidence type="ECO:0000313" key="2">
    <source>
        <dbReference type="EMBL" id="KGF20767.1"/>
    </source>
</evidence>
<feature type="compositionally biased region" description="Low complexity" evidence="1">
    <location>
        <begin position="26"/>
        <end position="37"/>
    </location>
</feature>
<feature type="region of interest" description="Disordered" evidence="1">
    <location>
        <begin position="19"/>
        <end position="42"/>
    </location>
</feature>
<sequence>MYTSHSFGSVQIREGTMQQQYRGTMTASNTASSNRAAKGQHDFRTSPLDSRGNFVAHHNTLPSDVEFTFEGRNNRVVIDGSVMLSGLKARFLGDNGQLVIGSGNKNLNIEVIVAESANIVIGENVTTEGVLNIATVPEAQVSVGSDCYFRTDVWIDTDSEASFGGASKNAVTIENQVLVTGSDVQLRAGSHIGTGSILEMTPLIDEEIPAGSLVRGIPATIVRKAQWSRNNLPRI</sequence>
<evidence type="ECO:0000313" key="3">
    <source>
        <dbReference type="Proteomes" id="UP000053528"/>
    </source>
</evidence>
<comment type="caution">
    <text evidence="2">The sequence shown here is derived from an EMBL/GenBank/DDBJ whole genome shotgun (WGS) entry which is preliminary data.</text>
</comment>
<proteinExistence type="predicted"/>
<protein>
    <recommendedName>
        <fullName evidence="4">Transferase</fullName>
    </recommendedName>
</protein>
<accession>A0A095ZQF2</accession>
<reference evidence="2 3" key="1">
    <citation type="submission" date="2014-07" db="EMBL/GenBank/DDBJ databases">
        <authorList>
            <person name="McCorrison J."/>
            <person name="Sanka R."/>
            <person name="Torralba M."/>
            <person name="Gillis M."/>
            <person name="Haft D.H."/>
            <person name="Methe B."/>
            <person name="Sutton G."/>
            <person name="Nelson K.E."/>
        </authorList>
    </citation>
    <scope>NUCLEOTIDE SEQUENCE [LARGE SCALE GENOMIC DNA]</scope>
    <source>
        <strain evidence="2 3">DNF00011</strain>
    </source>
</reference>
<dbReference type="EMBL" id="JRNH01000011">
    <property type="protein sequence ID" value="KGF20767.1"/>
    <property type="molecule type" value="Genomic_DNA"/>
</dbReference>
<gene>
    <name evidence="2" type="ORF">HMPREF2128_03315</name>
</gene>
<dbReference type="Gene3D" id="2.160.10.10">
    <property type="entry name" value="Hexapeptide repeat proteins"/>
    <property type="match status" value="1"/>
</dbReference>
<dbReference type="Proteomes" id="UP000053528">
    <property type="component" value="Unassembled WGS sequence"/>
</dbReference>
<organism evidence="2 3">
    <name type="scientific">Pseudoglutamicibacter albus DNF00011</name>
    <dbReference type="NCBI Taxonomy" id="1401063"/>
    <lineage>
        <taxon>Bacteria</taxon>
        <taxon>Bacillati</taxon>
        <taxon>Actinomycetota</taxon>
        <taxon>Actinomycetes</taxon>
        <taxon>Micrococcales</taxon>
        <taxon>Micrococcaceae</taxon>
        <taxon>Pseudoglutamicibacter</taxon>
    </lineage>
</organism>
<evidence type="ECO:0000256" key="1">
    <source>
        <dbReference type="SAM" id="MobiDB-lite"/>
    </source>
</evidence>
<dbReference type="AlphaFoldDB" id="A0A095ZQF2"/>